<keyword evidence="6 8" id="KW-0472">Membrane</keyword>
<reference evidence="10" key="1">
    <citation type="journal article" date="2021" name="PeerJ">
        <title>Extensive microbial diversity within the chicken gut microbiome revealed by metagenomics and culture.</title>
        <authorList>
            <person name="Gilroy R."/>
            <person name="Ravi A."/>
            <person name="Getino M."/>
            <person name="Pursley I."/>
            <person name="Horton D.L."/>
            <person name="Alikhan N.F."/>
            <person name="Baker D."/>
            <person name="Gharbi K."/>
            <person name="Hall N."/>
            <person name="Watson M."/>
            <person name="Adriaenssens E.M."/>
            <person name="Foster-Nyarko E."/>
            <person name="Jarju S."/>
            <person name="Secka A."/>
            <person name="Antonio M."/>
            <person name="Oren A."/>
            <person name="Chaudhuri R.R."/>
            <person name="La Ragione R."/>
            <person name="Hildebrand F."/>
            <person name="Pallen M.J."/>
        </authorList>
    </citation>
    <scope>NUCLEOTIDE SEQUENCE</scope>
    <source>
        <strain evidence="10">4376</strain>
    </source>
</reference>
<organism evidence="10 11">
    <name type="scientific">Candidatus Corynebacterium gallistercoris</name>
    <dbReference type="NCBI Taxonomy" id="2838530"/>
    <lineage>
        <taxon>Bacteria</taxon>
        <taxon>Bacillati</taxon>
        <taxon>Actinomycetota</taxon>
        <taxon>Actinomycetes</taxon>
        <taxon>Mycobacteriales</taxon>
        <taxon>Corynebacteriaceae</taxon>
        <taxon>Corynebacterium</taxon>
    </lineage>
</organism>
<keyword evidence="3 8" id="KW-0812">Transmembrane</keyword>
<feature type="transmembrane region" description="Helical" evidence="8">
    <location>
        <begin position="132"/>
        <end position="151"/>
    </location>
</feature>
<dbReference type="InterPro" id="IPR027359">
    <property type="entry name" value="Volt_channel_dom_sf"/>
</dbReference>
<dbReference type="PANTHER" id="PTHR11537:SF254">
    <property type="entry name" value="POTASSIUM VOLTAGE-GATED CHANNEL PROTEIN SHAB"/>
    <property type="match status" value="1"/>
</dbReference>
<gene>
    <name evidence="10" type="ORF">H9867_09910</name>
</gene>
<keyword evidence="4 8" id="KW-1133">Transmembrane helix</keyword>
<dbReference type="Gene3D" id="1.20.120.350">
    <property type="entry name" value="Voltage-gated potassium channels. Chain C"/>
    <property type="match status" value="1"/>
</dbReference>
<comment type="subcellular location">
    <subcellularLocation>
        <location evidence="1">Membrane</location>
        <topology evidence="1">Multi-pass membrane protein</topology>
    </subcellularLocation>
</comment>
<feature type="transmembrane region" description="Helical" evidence="8">
    <location>
        <begin position="63"/>
        <end position="82"/>
    </location>
</feature>
<sequence length="228" mass="25710">MSRLKVALHALFRPELPEGASRQRRWEARAEGPMLLISVAFLILFAWTTLGTADDKWTNFAEVGMWLTWVAFAVDYLVRLVLAENRWRWFFVHIWELALVILPMFRALRILRVVPILVLLQRYSATQQRVSVAMYTAAGSFLLILVAALSIYDLEHADPDSQINNFGDAIWWSFVTVTTVGYGDIAPVSSSGRILAVFLMFAGIAIFGVVSVTVASWLIEQVESSSQQ</sequence>
<dbReference type="PANTHER" id="PTHR11537">
    <property type="entry name" value="VOLTAGE-GATED POTASSIUM CHANNEL"/>
    <property type="match status" value="1"/>
</dbReference>
<feature type="domain" description="Potassium channel" evidence="9">
    <location>
        <begin position="141"/>
        <end position="219"/>
    </location>
</feature>
<keyword evidence="5" id="KW-0406">Ion transport</keyword>
<dbReference type="InterPro" id="IPR028325">
    <property type="entry name" value="VG_K_chnl"/>
</dbReference>
<name>A0A9D1S0M6_9CORY</name>
<evidence type="ECO:0000313" key="11">
    <source>
        <dbReference type="Proteomes" id="UP000824189"/>
    </source>
</evidence>
<dbReference type="AlphaFoldDB" id="A0A9D1S0M6"/>
<dbReference type="InterPro" id="IPR013099">
    <property type="entry name" value="K_chnl_dom"/>
</dbReference>
<protein>
    <submittedName>
        <fullName evidence="10">Potassium channel family protein</fullName>
    </submittedName>
</protein>
<dbReference type="GO" id="GO:0001508">
    <property type="term" value="P:action potential"/>
    <property type="evidence" value="ECO:0007669"/>
    <property type="project" value="TreeGrafter"/>
</dbReference>
<reference evidence="10" key="2">
    <citation type="submission" date="2021-04" db="EMBL/GenBank/DDBJ databases">
        <authorList>
            <person name="Gilroy R."/>
        </authorList>
    </citation>
    <scope>NUCLEOTIDE SEQUENCE</scope>
    <source>
        <strain evidence="10">4376</strain>
    </source>
</reference>
<dbReference type="EMBL" id="DXFZ01000116">
    <property type="protein sequence ID" value="HIW96773.1"/>
    <property type="molecule type" value="Genomic_DNA"/>
</dbReference>
<evidence type="ECO:0000256" key="5">
    <source>
        <dbReference type="ARBA" id="ARBA00023065"/>
    </source>
</evidence>
<proteinExistence type="predicted"/>
<evidence type="ECO:0000256" key="7">
    <source>
        <dbReference type="ARBA" id="ARBA00023303"/>
    </source>
</evidence>
<accession>A0A9D1S0M6</accession>
<evidence type="ECO:0000313" key="10">
    <source>
        <dbReference type="EMBL" id="HIW96773.1"/>
    </source>
</evidence>
<evidence type="ECO:0000256" key="4">
    <source>
        <dbReference type="ARBA" id="ARBA00022989"/>
    </source>
</evidence>
<evidence type="ECO:0000256" key="3">
    <source>
        <dbReference type="ARBA" id="ARBA00022692"/>
    </source>
</evidence>
<keyword evidence="2" id="KW-0813">Transport</keyword>
<dbReference type="Proteomes" id="UP000824189">
    <property type="component" value="Unassembled WGS sequence"/>
</dbReference>
<dbReference type="Gene3D" id="1.10.287.70">
    <property type="match status" value="1"/>
</dbReference>
<keyword evidence="7 10" id="KW-0407">Ion channel</keyword>
<evidence type="ECO:0000256" key="6">
    <source>
        <dbReference type="ARBA" id="ARBA00023136"/>
    </source>
</evidence>
<feature type="transmembrane region" description="Helical" evidence="8">
    <location>
        <begin position="32"/>
        <end position="51"/>
    </location>
</feature>
<evidence type="ECO:0000256" key="1">
    <source>
        <dbReference type="ARBA" id="ARBA00004141"/>
    </source>
</evidence>
<evidence type="ECO:0000256" key="8">
    <source>
        <dbReference type="SAM" id="Phobius"/>
    </source>
</evidence>
<dbReference type="Pfam" id="PF07885">
    <property type="entry name" value="Ion_trans_2"/>
    <property type="match status" value="1"/>
</dbReference>
<feature type="transmembrane region" description="Helical" evidence="8">
    <location>
        <begin position="194"/>
        <end position="219"/>
    </location>
</feature>
<evidence type="ECO:0000256" key="2">
    <source>
        <dbReference type="ARBA" id="ARBA00022448"/>
    </source>
</evidence>
<comment type="caution">
    <text evidence="10">The sequence shown here is derived from an EMBL/GenBank/DDBJ whole genome shotgun (WGS) entry which is preliminary data.</text>
</comment>
<evidence type="ECO:0000259" key="9">
    <source>
        <dbReference type="Pfam" id="PF07885"/>
    </source>
</evidence>
<dbReference type="GO" id="GO:0005249">
    <property type="term" value="F:voltage-gated potassium channel activity"/>
    <property type="evidence" value="ECO:0007669"/>
    <property type="project" value="InterPro"/>
</dbReference>
<dbReference type="GO" id="GO:0008076">
    <property type="term" value="C:voltage-gated potassium channel complex"/>
    <property type="evidence" value="ECO:0007669"/>
    <property type="project" value="InterPro"/>
</dbReference>
<feature type="transmembrane region" description="Helical" evidence="8">
    <location>
        <begin position="163"/>
        <end position="182"/>
    </location>
</feature>
<dbReference type="SUPFAM" id="SSF81324">
    <property type="entry name" value="Voltage-gated potassium channels"/>
    <property type="match status" value="1"/>
</dbReference>